<evidence type="ECO:0000256" key="5">
    <source>
        <dbReference type="ARBA" id="ARBA00022989"/>
    </source>
</evidence>
<dbReference type="GO" id="GO:0036038">
    <property type="term" value="C:MKS complex"/>
    <property type="evidence" value="ECO:0007669"/>
    <property type="project" value="TreeGrafter"/>
</dbReference>
<evidence type="ECO:0000313" key="8">
    <source>
        <dbReference type="Proteomes" id="UP000095282"/>
    </source>
</evidence>
<evidence type="ECO:0000256" key="1">
    <source>
        <dbReference type="ARBA" id="ARBA00004141"/>
    </source>
</evidence>
<dbReference type="AlphaFoldDB" id="A0A1I7UZQ7"/>
<evidence type="ECO:0000256" key="2">
    <source>
        <dbReference type="ARBA" id="ARBA00015652"/>
    </source>
</evidence>
<keyword evidence="6 7" id="KW-0472">Membrane</keyword>
<dbReference type="GO" id="GO:1904491">
    <property type="term" value="P:protein localization to ciliary transition zone"/>
    <property type="evidence" value="ECO:0007669"/>
    <property type="project" value="TreeGrafter"/>
</dbReference>
<evidence type="ECO:0000256" key="6">
    <source>
        <dbReference type="ARBA" id="ARBA00023136"/>
    </source>
</evidence>
<dbReference type="InterPro" id="IPR029248">
    <property type="entry name" value="TMEM107"/>
</dbReference>
<keyword evidence="5 7" id="KW-1133">Transmembrane helix</keyword>
<proteinExistence type="predicted"/>
<dbReference type="WBParaSite" id="Csp11.Scaffold630.g20961.t1">
    <property type="protein sequence ID" value="Csp11.Scaffold630.g20961.t1"/>
    <property type="gene ID" value="Csp11.Scaffold630.g20961"/>
</dbReference>
<dbReference type="PANTHER" id="PTHR34341">
    <property type="entry name" value="TRANSMEMBRANE PROTEIN 107"/>
    <property type="match status" value="1"/>
</dbReference>
<keyword evidence="3 7" id="KW-0812">Transmembrane</keyword>
<name>A0A1I7UZQ7_9PELO</name>
<reference evidence="9" key="1">
    <citation type="submission" date="2016-11" db="UniProtKB">
        <authorList>
            <consortium name="WormBaseParasite"/>
        </authorList>
    </citation>
    <scope>IDENTIFICATION</scope>
</reference>
<dbReference type="Proteomes" id="UP000095282">
    <property type="component" value="Unplaced"/>
</dbReference>
<keyword evidence="4" id="KW-0970">Cilium biogenesis/degradation</keyword>
<evidence type="ECO:0000256" key="3">
    <source>
        <dbReference type="ARBA" id="ARBA00022692"/>
    </source>
</evidence>
<feature type="transmembrane region" description="Helical" evidence="7">
    <location>
        <begin position="64"/>
        <end position="83"/>
    </location>
</feature>
<dbReference type="GO" id="GO:0016020">
    <property type="term" value="C:membrane"/>
    <property type="evidence" value="ECO:0007669"/>
    <property type="project" value="UniProtKB-SubCell"/>
</dbReference>
<keyword evidence="8" id="KW-1185">Reference proteome</keyword>
<accession>A0A1I7UZQ7</accession>
<dbReference type="PANTHER" id="PTHR34341:SF1">
    <property type="entry name" value="TRANSMEMBRANE PROTEIN 107"/>
    <property type="match status" value="1"/>
</dbReference>
<evidence type="ECO:0000256" key="4">
    <source>
        <dbReference type="ARBA" id="ARBA00022794"/>
    </source>
</evidence>
<dbReference type="eggNOG" id="ENOG502TI66">
    <property type="taxonomic scope" value="Eukaryota"/>
</dbReference>
<dbReference type="STRING" id="1561998.A0A1I7UZQ7"/>
<feature type="transmembrane region" description="Helical" evidence="7">
    <location>
        <begin position="89"/>
        <end position="111"/>
    </location>
</feature>
<organism evidence="8 9">
    <name type="scientific">Caenorhabditis tropicalis</name>
    <dbReference type="NCBI Taxonomy" id="1561998"/>
    <lineage>
        <taxon>Eukaryota</taxon>
        <taxon>Metazoa</taxon>
        <taxon>Ecdysozoa</taxon>
        <taxon>Nematoda</taxon>
        <taxon>Chromadorea</taxon>
        <taxon>Rhabditida</taxon>
        <taxon>Rhabditina</taxon>
        <taxon>Rhabditomorpha</taxon>
        <taxon>Rhabditoidea</taxon>
        <taxon>Rhabditidae</taxon>
        <taxon>Peloderinae</taxon>
        <taxon>Caenorhabditis</taxon>
    </lineage>
</organism>
<evidence type="ECO:0000313" key="9">
    <source>
        <dbReference type="WBParaSite" id="Csp11.Scaffold630.g20961.t1"/>
    </source>
</evidence>
<dbReference type="Pfam" id="PF14995">
    <property type="entry name" value="TMEM107"/>
    <property type="match status" value="1"/>
</dbReference>
<sequence>MGHFAMSTIVIFDQTAHLEASVIGGDPVPEESRIGFTVCLVLTKLALVIEFASMAFELPSVARSVYSTFSHTVATCLFLLFIYDSHPVSHFWILFALFSVPTCFLAVYALVGAVSRNRPQK</sequence>
<evidence type="ECO:0000256" key="7">
    <source>
        <dbReference type="SAM" id="Phobius"/>
    </source>
</evidence>
<dbReference type="GO" id="GO:1905515">
    <property type="term" value="P:non-motile cilium assembly"/>
    <property type="evidence" value="ECO:0007669"/>
    <property type="project" value="TreeGrafter"/>
</dbReference>
<protein>
    <recommendedName>
        <fullName evidence="2">Transmembrane protein 107</fullName>
    </recommendedName>
</protein>
<feature type="transmembrane region" description="Helical" evidence="7">
    <location>
        <begin position="34"/>
        <end position="52"/>
    </location>
</feature>
<comment type="subcellular location">
    <subcellularLocation>
        <location evidence="1">Membrane</location>
        <topology evidence="1">Multi-pass membrane protein</topology>
    </subcellularLocation>
</comment>